<protein>
    <submittedName>
        <fullName evidence="2">NAD(P)-binding protein</fullName>
    </submittedName>
</protein>
<dbReference type="CDD" id="cd08267">
    <property type="entry name" value="MDR1"/>
    <property type="match status" value="1"/>
</dbReference>
<dbReference type="EMBL" id="ML977618">
    <property type="protein sequence ID" value="KAF1996955.1"/>
    <property type="molecule type" value="Genomic_DNA"/>
</dbReference>
<dbReference type="AlphaFoldDB" id="A0A6A5WCU8"/>
<dbReference type="Pfam" id="PF13602">
    <property type="entry name" value="ADH_zinc_N_2"/>
    <property type="match status" value="1"/>
</dbReference>
<dbReference type="SUPFAM" id="SSF50129">
    <property type="entry name" value="GroES-like"/>
    <property type="match status" value="1"/>
</dbReference>
<evidence type="ECO:0000313" key="3">
    <source>
        <dbReference type="Proteomes" id="UP000799779"/>
    </source>
</evidence>
<reference evidence="2" key="1">
    <citation type="journal article" date="2020" name="Stud. Mycol.">
        <title>101 Dothideomycetes genomes: a test case for predicting lifestyles and emergence of pathogens.</title>
        <authorList>
            <person name="Haridas S."/>
            <person name="Albert R."/>
            <person name="Binder M."/>
            <person name="Bloem J."/>
            <person name="Labutti K."/>
            <person name="Salamov A."/>
            <person name="Andreopoulos B."/>
            <person name="Baker S."/>
            <person name="Barry K."/>
            <person name="Bills G."/>
            <person name="Bluhm B."/>
            <person name="Cannon C."/>
            <person name="Castanera R."/>
            <person name="Culley D."/>
            <person name="Daum C."/>
            <person name="Ezra D."/>
            <person name="Gonzalez J."/>
            <person name="Henrissat B."/>
            <person name="Kuo A."/>
            <person name="Liang C."/>
            <person name="Lipzen A."/>
            <person name="Lutzoni F."/>
            <person name="Magnuson J."/>
            <person name="Mondo S."/>
            <person name="Nolan M."/>
            <person name="Ohm R."/>
            <person name="Pangilinan J."/>
            <person name="Park H.-J."/>
            <person name="Ramirez L."/>
            <person name="Alfaro M."/>
            <person name="Sun H."/>
            <person name="Tritt A."/>
            <person name="Yoshinaga Y."/>
            <person name="Zwiers L.-H."/>
            <person name="Turgeon B."/>
            <person name="Goodwin S."/>
            <person name="Spatafora J."/>
            <person name="Crous P."/>
            <person name="Grigoriev I."/>
        </authorList>
    </citation>
    <scope>NUCLEOTIDE SEQUENCE</scope>
    <source>
        <strain evidence="2">CBS 123094</strain>
    </source>
</reference>
<dbReference type="PANTHER" id="PTHR11695:SF294">
    <property type="entry name" value="RETICULON-4-INTERACTING PROTEIN 1, MITOCHONDRIAL"/>
    <property type="match status" value="1"/>
</dbReference>
<proteinExistence type="predicted"/>
<dbReference type="GO" id="GO:0005739">
    <property type="term" value="C:mitochondrion"/>
    <property type="evidence" value="ECO:0007669"/>
    <property type="project" value="TreeGrafter"/>
</dbReference>
<sequence length="352" mass="38442">MASSPIPATMKAWTYSRPGPHRKVLSLIEVPTPPLPTGSQILFKVAYAGIDPSNTDVMRIVPSLLVRKNAIPGTEFSGTIMARGPDAPDHFAVGCKVLCVTPNSAILRGRGPFCEYICLDSKTSAIALVPEGLTTEEASCIGQCGIMAMLIHKHGKLHQGNGYRILVNGASGGCGSIFVQVAVAMGAKEVVGVCSAPNAEFVLGLGASRTIDYRTNAPLHEYLAKEYGTRPFDFVLDTIGVQELYTKSPGFLKENGAFVNIGNYAHGRFWMLVYVMLNMLWPWWLGGTPRKFVIFTPQRDPEFIVKLMDLVREEKIKVHIEKVFAFEELCDALDLGDTKRVRGKLVLRVGGD</sequence>
<gene>
    <name evidence="2" type="ORF">P154DRAFT_471646</name>
</gene>
<feature type="domain" description="Enoyl reductase (ER)" evidence="1">
    <location>
        <begin position="21"/>
        <end position="347"/>
    </location>
</feature>
<evidence type="ECO:0000259" key="1">
    <source>
        <dbReference type="SMART" id="SM00829"/>
    </source>
</evidence>
<dbReference type="SUPFAM" id="SSF51735">
    <property type="entry name" value="NAD(P)-binding Rossmann-fold domains"/>
    <property type="match status" value="1"/>
</dbReference>
<dbReference type="InterPro" id="IPR036291">
    <property type="entry name" value="NAD(P)-bd_dom_sf"/>
</dbReference>
<dbReference type="GO" id="GO:0016491">
    <property type="term" value="F:oxidoreductase activity"/>
    <property type="evidence" value="ECO:0007669"/>
    <property type="project" value="InterPro"/>
</dbReference>
<name>A0A6A5WCU8_9PLEO</name>
<organism evidence="2 3">
    <name type="scientific">Amniculicola lignicola CBS 123094</name>
    <dbReference type="NCBI Taxonomy" id="1392246"/>
    <lineage>
        <taxon>Eukaryota</taxon>
        <taxon>Fungi</taxon>
        <taxon>Dikarya</taxon>
        <taxon>Ascomycota</taxon>
        <taxon>Pezizomycotina</taxon>
        <taxon>Dothideomycetes</taxon>
        <taxon>Pleosporomycetidae</taxon>
        <taxon>Pleosporales</taxon>
        <taxon>Amniculicolaceae</taxon>
        <taxon>Amniculicola</taxon>
    </lineage>
</organism>
<evidence type="ECO:0000313" key="2">
    <source>
        <dbReference type="EMBL" id="KAF1996955.1"/>
    </source>
</evidence>
<dbReference type="InterPro" id="IPR013154">
    <property type="entry name" value="ADH-like_N"/>
</dbReference>
<accession>A0A6A5WCU8</accession>
<dbReference type="Gene3D" id="3.90.180.10">
    <property type="entry name" value="Medium-chain alcohol dehydrogenases, catalytic domain"/>
    <property type="match status" value="1"/>
</dbReference>
<dbReference type="InterPro" id="IPR020843">
    <property type="entry name" value="ER"/>
</dbReference>
<dbReference type="Proteomes" id="UP000799779">
    <property type="component" value="Unassembled WGS sequence"/>
</dbReference>
<dbReference type="PANTHER" id="PTHR11695">
    <property type="entry name" value="ALCOHOL DEHYDROGENASE RELATED"/>
    <property type="match status" value="1"/>
</dbReference>
<dbReference type="InterPro" id="IPR011032">
    <property type="entry name" value="GroES-like_sf"/>
</dbReference>
<dbReference type="OrthoDB" id="201656at2759"/>
<dbReference type="Gene3D" id="3.40.50.720">
    <property type="entry name" value="NAD(P)-binding Rossmann-like Domain"/>
    <property type="match status" value="1"/>
</dbReference>
<dbReference type="Pfam" id="PF08240">
    <property type="entry name" value="ADH_N"/>
    <property type="match status" value="1"/>
</dbReference>
<dbReference type="SMART" id="SM00829">
    <property type="entry name" value="PKS_ER"/>
    <property type="match status" value="1"/>
</dbReference>
<dbReference type="InterPro" id="IPR050700">
    <property type="entry name" value="YIM1/Zinc_Alcohol_DH_Fams"/>
</dbReference>
<keyword evidence="3" id="KW-1185">Reference proteome</keyword>